<dbReference type="STRING" id="336831.WG68_03045"/>
<dbReference type="AlphaFoldDB" id="A0A0M2VBD0"/>
<accession>A0A0M2VBD0</accession>
<dbReference type="OrthoDB" id="5771061at2"/>
<feature type="transmembrane region" description="Helical" evidence="1">
    <location>
        <begin position="20"/>
        <end position="41"/>
    </location>
</feature>
<evidence type="ECO:0000313" key="3">
    <source>
        <dbReference type="Proteomes" id="UP000034228"/>
    </source>
</evidence>
<feature type="transmembrane region" description="Helical" evidence="1">
    <location>
        <begin position="48"/>
        <end position="70"/>
    </location>
</feature>
<name>A0A0M2VBD0_9GAMM</name>
<protein>
    <recommendedName>
        <fullName evidence="4">Superinfection immunity protein</fullName>
    </recommendedName>
</protein>
<evidence type="ECO:0000313" key="2">
    <source>
        <dbReference type="EMBL" id="KKO46930.1"/>
    </source>
</evidence>
<reference evidence="2 3" key="1">
    <citation type="submission" date="2015-03" db="EMBL/GenBank/DDBJ databases">
        <title>Draft genome sequences of two protease-producing strains of Arsukibacterium isolated from two cold and alkaline environments.</title>
        <authorList>
            <person name="Lylloff J.E."/>
            <person name="Skov L.B."/>
            <person name="Jepsen M."/>
            <person name="Hallin P.F."/>
            <person name="Sorensen S.J."/>
            <person name="Stougaard P."/>
            <person name="Glaring M.A."/>
        </authorList>
    </citation>
    <scope>NUCLEOTIDE SEQUENCE [LARGE SCALE GENOMIC DNA]</scope>
    <source>
        <strain evidence="2 3">GCM72</strain>
    </source>
</reference>
<keyword evidence="1" id="KW-0812">Transmembrane</keyword>
<comment type="caution">
    <text evidence="2">The sequence shown here is derived from an EMBL/GenBank/DDBJ whole genome shotgun (WGS) entry which is preliminary data.</text>
</comment>
<evidence type="ECO:0000256" key="1">
    <source>
        <dbReference type="SAM" id="Phobius"/>
    </source>
</evidence>
<dbReference type="RefSeq" id="WP_046556177.1">
    <property type="nucleotide sequence ID" value="NZ_LAHO01000002.1"/>
</dbReference>
<organism evidence="2 3">
    <name type="scientific">Arsukibacterium ikkense</name>
    <dbReference type="NCBI Taxonomy" id="336831"/>
    <lineage>
        <taxon>Bacteria</taxon>
        <taxon>Pseudomonadati</taxon>
        <taxon>Pseudomonadota</taxon>
        <taxon>Gammaproteobacteria</taxon>
        <taxon>Chromatiales</taxon>
        <taxon>Chromatiaceae</taxon>
        <taxon>Arsukibacterium</taxon>
    </lineage>
</organism>
<dbReference type="InterPro" id="IPR016410">
    <property type="entry name" value="Phage_imm"/>
</dbReference>
<evidence type="ECO:0008006" key="4">
    <source>
        <dbReference type="Google" id="ProtNLM"/>
    </source>
</evidence>
<dbReference type="EMBL" id="LAHO01000002">
    <property type="protein sequence ID" value="KKO46930.1"/>
    <property type="molecule type" value="Genomic_DNA"/>
</dbReference>
<gene>
    <name evidence="2" type="ORF">WG68_03045</name>
</gene>
<sequence>MFEPSEWLHLFEQSSVGFFLWFIPLFFVIYFIPTLVALFFNRQHLGKIAIANIPAGLSMIAWFALIGLAFSGRLLTKKEKLNNIVVK</sequence>
<dbReference type="Pfam" id="PF14373">
    <property type="entry name" value="Imm_superinfect"/>
    <property type="match status" value="1"/>
</dbReference>
<keyword evidence="1" id="KW-0472">Membrane</keyword>
<keyword evidence="3" id="KW-1185">Reference proteome</keyword>
<keyword evidence="1" id="KW-1133">Transmembrane helix</keyword>
<dbReference type="Proteomes" id="UP000034228">
    <property type="component" value="Unassembled WGS sequence"/>
</dbReference>
<proteinExistence type="predicted"/>